<name>A0A518DE25_9BACT</name>
<dbReference type="Proteomes" id="UP000317429">
    <property type="component" value="Chromosome"/>
</dbReference>
<evidence type="ECO:0000256" key="1">
    <source>
        <dbReference type="SAM" id="MobiDB-lite"/>
    </source>
</evidence>
<dbReference type="KEGG" id="pnd:Pla175_31140"/>
<protein>
    <submittedName>
        <fullName evidence="3">Uncharacterized protein</fullName>
    </submittedName>
</protein>
<keyword evidence="2" id="KW-0812">Transmembrane</keyword>
<proteinExistence type="predicted"/>
<reference evidence="3 4" key="1">
    <citation type="submission" date="2019-02" db="EMBL/GenBank/DDBJ databases">
        <title>Deep-cultivation of Planctomycetes and their phenomic and genomic characterization uncovers novel biology.</title>
        <authorList>
            <person name="Wiegand S."/>
            <person name="Jogler M."/>
            <person name="Boedeker C."/>
            <person name="Pinto D."/>
            <person name="Vollmers J."/>
            <person name="Rivas-Marin E."/>
            <person name="Kohn T."/>
            <person name="Peeters S.H."/>
            <person name="Heuer A."/>
            <person name="Rast P."/>
            <person name="Oberbeckmann S."/>
            <person name="Bunk B."/>
            <person name="Jeske O."/>
            <person name="Meyerdierks A."/>
            <person name="Storesund J.E."/>
            <person name="Kallscheuer N."/>
            <person name="Luecker S."/>
            <person name="Lage O.M."/>
            <person name="Pohl T."/>
            <person name="Merkel B.J."/>
            <person name="Hornburger P."/>
            <person name="Mueller R.-W."/>
            <person name="Bruemmer F."/>
            <person name="Labrenz M."/>
            <person name="Spormann A.M."/>
            <person name="Op den Camp H."/>
            <person name="Overmann J."/>
            <person name="Amann R."/>
            <person name="Jetten M.S.M."/>
            <person name="Mascher T."/>
            <person name="Medema M.H."/>
            <person name="Devos D.P."/>
            <person name="Kaster A.-K."/>
            <person name="Ovreas L."/>
            <person name="Rohde M."/>
            <person name="Galperin M.Y."/>
            <person name="Jogler C."/>
        </authorList>
    </citation>
    <scope>NUCLEOTIDE SEQUENCE [LARGE SCALE GENOMIC DNA]</scope>
    <source>
        <strain evidence="3 4">Pla175</strain>
    </source>
</reference>
<keyword evidence="4" id="KW-1185">Reference proteome</keyword>
<dbReference type="RefSeq" id="WP_145286790.1">
    <property type="nucleotide sequence ID" value="NZ_CP036291.1"/>
</dbReference>
<organism evidence="3 4">
    <name type="scientific">Pirellulimonas nuda</name>
    <dbReference type="NCBI Taxonomy" id="2528009"/>
    <lineage>
        <taxon>Bacteria</taxon>
        <taxon>Pseudomonadati</taxon>
        <taxon>Planctomycetota</taxon>
        <taxon>Planctomycetia</taxon>
        <taxon>Pirellulales</taxon>
        <taxon>Lacipirellulaceae</taxon>
        <taxon>Pirellulimonas</taxon>
    </lineage>
</organism>
<keyword evidence="2" id="KW-1133">Transmembrane helix</keyword>
<keyword evidence="2" id="KW-0472">Membrane</keyword>
<evidence type="ECO:0000256" key="2">
    <source>
        <dbReference type="SAM" id="Phobius"/>
    </source>
</evidence>
<gene>
    <name evidence="3" type="ORF">Pla175_31140</name>
</gene>
<dbReference type="EMBL" id="CP036291">
    <property type="protein sequence ID" value="QDU89719.1"/>
    <property type="molecule type" value="Genomic_DNA"/>
</dbReference>
<dbReference type="AlphaFoldDB" id="A0A518DE25"/>
<feature type="region of interest" description="Disordered" evidence="1">
    <location>
        <begin position="302"/>
        <end position="325"/>
    </location>
</feature>
<evidence type="ECO:0000313" key="3">
    <source>
        <dbReference type="EMBL" id="QDU89719.1"/>
    </source>
</evidence>
<evidence type="ECO:0000313" key="4">
    <source>
        <dbReference type="Proteomes" id="UP000317429"/>
    </source>
</evidence>
<feature type="transmembrane region" description="Helical" evidence="2">
    <location>
        <begin position="74"/>
        <end position="95"/>
    </location>
</feature>
<dbReference type="OrthoDB" id="257839at2"/>
<sequence>MSPDNNDAQPSDPERQADERLVHALLLHVYDERSAERREQSVQRAIRAIGGPSQPAGPIGLSEASRRPVRFPPAARGLTAAAAVVLAAFGFWTIAIGPSSAVASIDQIITALSRAGDRTYHIRMQVLPDRRGGPPPGARRPTQQPGLDDATLYLRGRGQYVLARRDPNGGMIFDGFDGRQSWRVGKGVVAETRRGLGAGGIPLPPLMAGAPFTDLPGTLEEIRTNYTLEREGLEPLPGAERPLTYVRARRNSRWIKGPETIEIWADPETAMPSRILFDDAQVPDVQGPCRITLDLVSEQPLASDWFGPAPHAEKAEPREAAPSSR</sequence>
<feature type="region of interest" description="Disordered" evidence="1">
    <location>
        <begin position="128"/>
        <end position="148"/>
    </location>
</feature>
<accession>A0A518DE25</accession>